<dbReference type="Pfam" id="PF10928">
    <property type="entry name" value="DUF2810"/>
    <property type="match status" value="1"/>
</dbReference>
<reference evidence="2" key="1">
    <citation type="journal article" date="2019" name="Int. J. Syst. Evol. Microbiol.">
        <title>The Global Catalogue of Microorganisms (GCM) 10K type strain sequencing project: providing services to taxonomists for standard genome sequencing and annotation.</title>
        <authorList>
            <consortium name="The Broad Institute Genomics Platform"/>
            <consortium name="The Broad Institute Genome Sequencing Center for Infectious Disease"/>
            <person name="Wu L."/>
            <person name="Ma J."/>
        </authorList>
    </citation>
    <scope>NUCLEOTIDE SEQUENCE [LARGE SCALE GENOMIC DNA]</scope>
    <source>
        <strain evidence="2">JCM 17551</strain>
    </source>
</reference>
<dbReference type="Proteomes" id="UP001501565">
    <property type="component" value="Unassembled WGS sequence"/>
</dbReference>
<proteinExistence type="predicted"/>
<dbReference type="RefSeq" id="WP_344799663.1">
    <property type="nucleotide sequence ID" value="NZ_BAABBN010000012.1"/>
</dbReference>
<dbReference type="Gene3D" id="3.30.1370.150">
    <property type="entry name" value="Uncharacterised protein PF10928, DUF2810"/>
    <property type="match status" value="1"/>
</dbReference>
<gene>
    <name evidence="1" type="ORF">GCM10022277_32710</name>
</gene>
<comment type="caution">
    <text evidence="1">The sequence shown here is derived from an EMBL/GenBank/DDBJ whole genome shotgun (WGS) entry which is preliminary data.</text>
</comment>
<dbReference type="EMBL" id="BAABBN010000012">
    <property type="protein sequence ID" value="GAA3933569.1"/>
    <property type="molecule type" value="Genomic_DNA"/>
</dbReference>
<evidence type="ECO:0000313" key="1">
    <source>
        <dbReference type="EMBL" id="GAA3933569.1"/>
    </source>
</evidence>
<organism evidence="1 2">
    <name type="scientific">Litoribacillus peritrichatus</name>
    <dbReference type="NCBI Taxonomy" id="718191"/>
    <lineage>
        <taxon>Bacteria</taxon>
        <taxon>Pseudomonadati</taxon>
        <taxon>Pseudomonadota</taxon>
        <taxon>Gammaproteobacteria</taxon>
        <taxon>Oceanospirillales</taxon>
        <taxon>Oceanospirillaceae</taxon>
        <taxon>Litoribacillus</taxon>
    </lineage>
</organism>
<keyword evidence="2" id="KW-1185">Reference proteome</keyword>
<dbReference type="InterPro" id="IPR021230">
    <property type="entry name" value="DUF2810"/>
</dbReference>
<name>A0ABP7N016_9GAMM</name>
<evidence type="ECO:0000313" key="2">
    <source>
        <dbReference type="Proteomes" id="UP001501565"/>
    </source>
</evidence>
<sequence length="118" mass="13420">MNLNKELQQLQHKLDKLRNKLVAAEKRDDPSVVQRFQKEISVTLKKVESIKGQKSRQVSSKSDTIKAMPFHRELTKTEQADMGKLKKSVRGLVVVHPMTALGKEMGITKMTGYAPKEF</sequence>
<accession>A0ABP7N016</accession>
<protein>
    <submittedName>
        <fullName evidence="1">YibL family ribosome-associated protein</fullName>
    </submittedName>
</protein>
<dbReference type="NCBIfam" id="NF008244">
    <property type="entry name" value="PRK11020.1"/>
    <property type="match status" value="1"/>
</dbReference>